<dbReference type="SUPFAM" id="SSF53098">
    <property type="entry name" value="Ribonuclease H-like"/>
    <property type="match status" value="1"/>
</dbReference>
<dbReference type="WBParaSite" id="SVE_0276900.1">
    <property type="protein sequence ID" value="SVE_0276900.1"/>
    <property type="gene ID" value="SVE_0276900"/>
</dbReference>
<dbReference type="Proteomes" id="UP000035680">
    <property type="component" value="Unassembled WGS sequence"/>
</dbReference>
<dbReference type="GO" id="GO:0015074">
    <property type="term" value="P:DNA integration"/>
    <property type="evidence" value="ECO:0007669"/>
    <property type="project" value="InterPro"/>
</dbReference>
<evidence type="ECO:0000259" key="1">
    <source>
        <dbReference type="PROSITE" id="PS50994"/>
    </source>
</evidence>
<reference evidence="2" key="1">
    <citation type="submission" date="2014-07" db="EMBL/GenBank/DDBJ databases">
        <authorList>
            <person name="Martin A.A"/>
            <person name="De Silva N."/>
        </authorList>
    </citation>
    <scope>NUCLEOTIDE SEQUENCE</scope>
</reference>
<dbReference type="InterPro" id="IPR036397">
    <property type="entry name" value="RNaseH_sf"/>
</dbReference>
<dbReference type="PROSITE" id="PS50994">
    <property type="entry name" value="INTEGRASE"/>
    <property type="match status" value="1"/>
</dbReference>
<dbReference type="Gene3D" id="3.30.420.10">
    <property type="entry name" value="Ribonuclease H-like superfamily/Ribonuclease H"/>
    <property type="match status" value="1"/>
</dbReference>
<dbReference type="InterPro" id="IPR001584">
    <property type="entry name" value="Integrase_cat-core"/>
</dbReference>
<dbReference type="InterPro" id="IPR012337">
    <property type="entry name" value="RNaseH-like_sf"/>
</dbReference>
<dbReference type="AlphaFoldDB" id="A0A0K0F1U3"/>
<dbReference type="GO" id="GO:0003676">
    <property type="term" value="F:nucleic acid binding"/>
    <property type="evidence" value="ECO:0007669"/>
    <property type="project" value="InterPro"/>
</dbReference>
<keyword evidence="2" id="KW-1185">Reference proteome</keyword>
<protein>
    <submittedName>
        <fullName evidence="3">Integrase catalytic domain-containing protein</fullName>
    </submittedName>
</protein>
<accession>A0A0K0F1U3</accession>
<reference evidence="3" key="2">
    <citation type="submission" date="2015-08" db="UniProtKB">
        <authorList>
            <consortium name="WormBaseParasite"/>
        </authorList>
    </citation>
    <scope>IDENTIFICATION</scope>
</reference>
<proteinExistence type="predicted"/>
<organism evidence="2 3">
    <name type="scientific">Strongyloides venezuelensis</name>
    <name type="common">Threadworm</name>
    <dbReference type="NCBI Taxonomy" id="75913"/>
    <lineage>
        <taxon>Eukaryota</taxon>
        <taxon>Metazoa</taxon>
        <taxon>Ecdysozoa</taxon>
        <taxon>Nematoda</taxon>
        <taxon>Chromadorea</taxon>
        <taxon>Rhabditida</taxon>
        <taxon>Tylenchina</taxon>
        <taxon>Panagrolaimomorpha</taxon>
        <taxon>Strongyloidoidea</taxon>
        <taxon>Strongyloididae</taxon>
        <taxon>Strongyloides</taxon>
    </lineage>
</organism>
<feature type="domain" description="Integrase catalytic" evidence="1">
    <location>
        <begin position="1"/>
        <end position="134"/>
    </location>
</feature>
<evidence type="ECO:0000313" key="2">
    <source>
        <dbReference type="Proteomes" id="UP000035680"/>
    </source>
</evidence>
<evidence type="ECO:0000313" key="3">
    <source>
        <dbReference type="WBParaSite" id="SVE_0276900.1"/>
    </source>
</evidence>
<sequence>MTIEDELYNNLGRIFFFVLKLTTSDQIVKVIKSKVVDVYELPQRLRSDNARNHIEEHVAQYCKEQFIFQESVIRFRHTTNQIVERSFRTLSEMLRKMPKVREPFFENLKIASYRINNIKNEKGISPAELFLNFMPRTLQDNKYNNRNQYNVQDMRHLYKLNIL</sequence>
<name>A0A0K0F1U3_STRVS</name>